<dbReference type="SUPFAM" id="SSF48179">
    <property type="entry name" value="6-phosphogluconate dehydrogenase C-terminal domain-like"/>
    <property type="match status" value="1"/>
</dbReference>
<dbReference type="AlphaFoldDB" id="A0A443YMB3"/>
<evidence type="ECO:0000313" key="3">
    <source>
        <dbReference type="EMBL" id="RWU04915.1"/>
    </source>
</evidence>
<dbReference type="Pfam" id="PF10727">
    <property type="entry name" value="Rossmann-like"/>
    <property type="match status" value="1"/>
</dbReference>
<dbReference type="InterPro" id="IPR037108">
    <property type="entry name" value="TM1727-like_C_sf"/>
</dbReference>
<reference evidence="3 4" key="1">
    <citation type="submission" date="2018-06" db="EMBL/GenBank/DDBJ databases">
        <title>Pedobacter endophyticus sp. nov., an endophytic bacterium isolated from a leaf of Triticum aestivum.</title>
        <authorList>
            <person name="Zhang L."/>
        </authorList>
    </citation>
    <scope>NUCLEOTIDE SEQUENCE [LARGE SCALE GENOMIC DNA]</scope>
    <source>
        <strain evidence="3 4">CM134L-2</strain>
    </source>
</reference>
<accession>A0A443YMB3</accession>
<dbReference type="PANTHER" id="PTHR40459:SF1">
    <property type="entry name" value="CONSERVED HYPOTHETICAL ALANINE AND LEUCINE RICH PROTEIN"/>
    <property type="match status" value="1"/>
</dbReference>
<dbReference type="OrthoDB" id="9810755at2"/>
<dbReference type="PANTHER" id="PTHR40459">
    <property type="entry name" value="CONSERVED HYPOTHETICAL ALANINE AND LEUCINE RICH PROTEIN"/>
    <property type="match status" value="1"/>
</dbReference>
<dbReference type="Proteomes" id="UP000284120">
    <property type="component" value="Unassembled WGS sequence"/>
</dbReference>
<comment type="caution">
    <text evidence="3">The sequence shown here is derived from an EMBL/GenBank/DDBJ whole genome shotgun (WGS) entry which is preliminary data.</text>
</comment>
<dbReference type="InterPro" id="IPR036291">
    <property type="entry name" value="NAD(P)-bd_dom_sf"/>
</dbReference>
<dbReference type="InterPro" id="IPR008927">
    <property type="entry name" value="6-PGluconate_DH-like_C_sf"/>
</dbReference>
<feature type="domain" description="DUF2520" evidence="2">
    <location>
        <begin position="124"/>
        <end position="249"/>
    </location>
</feature>
<dbReference type="SUPFAM" id="SSF51735">
    <property type="entry name" value="NAD(P)-binding Rossmann-fold domains"/>
    <property type="match status" value="1"/>
</dbReference>
<dbReference type="EMBL" id="SAYW01000006">
    <property type="protein sequence ID" value="RWU04915.1"/>
    <property type="molecule type" value="Genomic_DNA"/>
</dbReference>
<dbReference type="RefSeq" id="WP_113648664.1">
    <property type="nucleotide sequence ID" value="NZ_QMHN01000006.1"/>
</dbReference>
<keyword evidence="4" id="KW-1185">Reference proteome</keyword>
<protein>
    <submittedName>
        <fullName evidence="3">DUF2520 domain-containing protein</fullName>
    </submittedName>
</protein>
<sequence length="253" mass="28088">MKVSIIGSGNVATHLAKALYYAQVEITSIWSHQFENAELLANQVGAKSIKQISEITDDGSDIILISVKDDAIVEVATQLKNYRGVVAHTSGAAGLDVLNGNAHYGVFYPLQTFSKHTALDFSQVPLCLEANDTQSLQQLKMLATLISKNIYEVDSAQRKILHLSAVFACNFPNYLYGVAQQLLAQHQLDFDIIKPLIAETANKVQTALPIEVQTGPAVRNDEQTLKKHEDLLKEHTDWLMIYKLLSEQIKKTR</sequence>
<proteinExistence type="predicted"/>
<dbReference type="Gene3D" id="3.40.50.720">
    <property type="entry name" value="NAD(P)-binding Rossmann-like Domain"/>
    <property type="match status" value="1"/>
</dbReference>
<gene>
    <name evidence="3" type="ORF">DPV69_17280</name>
</gene>
<evidence type="ECO:0000313" key="4">
    <source>
        <dbReference type="Proteomes" id="UP000284120"/>
    </source>
</evidence>
<evidence type="ECO:0000259" key="2">
    <source>
        <dbReference type="Pfam" id="PF10728"/>
    </source>
</evidence>
<dbReference type="Pfam" id="PF10728">
    <property type="entry name" value="DUF2520"/>
    <property type="match status" value="1"/>
</dbReference>
<name>A0A443YMB3_9SPHI</name>
<dbReference type="Gene3D" id="1.10.1040.20">
    <property type="entry name" value="ProC-like, C-terminal domain"/>
    <property type="match status" value="1"/>
</dbReference>
<dbReference type="InterPro" id="IPR018931">
    <property type="entry name" value="DUF2520"/>
</dbReference>
<dbReference type="InterPro" id="IPR019665">
    <property type="entry name" value="OxRdtase/DH_put_Rossmann_dom"/>
</dbReference>
<evidence type="ECO:0000259" key="1">
    <source>
        <dbReference type="Pfam" id="PF10727"/>
    </source>
</evidence>
<feature type="domain" description="Putative oxidoreductase/dehydrogenase Rossmann-like" evidence="1">
    <location>
        <begin position="1"/>
        <end position="106"/>
    </location>
</feature>
<organism evidence="3 4">
    <name type="scientific">Pedobacter chitinilyticus</name>
    <dbReference type="NCBI Taxonomy" id="2233776"/>
    <lineage>
        <taxon>Bacteria</taxon>
        <taxon>Pseudomonadati</taxon>
        <taxon>Bacteroidota</taxon>
        <taxon>Sphingobacteriia</taxon>
        <taxon>Sphingobacteriales</taxon>
        <taxon>Sphingobacteriaceae</taxon>
        <taxon>Pedobacter</taxon>
    </lineage>
</organism>